<evidence type="ECO:0000256" key="5">
    <source>
        <dbReference type="ARBA" id="ARBA00023136"/>
    </source>
</evidence>
<keyword evidence="5 6" id="KW-0472">Membrane</keyword>
<protein>
    <recommendedName>
        <fullName evidence="6">Probable membrane transporter protein</fullName>
    </recommendedName>
</protein>
<feature type="transmembrane region" description="Helical" evidence="6">
    <location>
        <begin position="118"/>
        <end position="141"/>
    </location>
</feature>
<dbReference type="Pfam" id="PF01925">
    <property type="entry name" value="TauE"/>
    <property type="match status" value="1"/>
</dbReference>
<feature type="transmembrane region" description="Helical" evidence="6">
    <location>
        <begin position="183"/>
        <end position="202"/>
    </location>
</feature>
<comment type="caution">
    <text evidence="7">The sequence shown here is derived from an EMBL/GenBank/DDBJ whole genome shotgun (WGS) entry which is preliminary data.</text>
</comment>
<keyword evidence="6" id="KW-1003">Cell membrane</keyword>
<dbReference type="EMBL" id="JAFIRA010000038">
    <property type="protein sequence ID" value="MCJ2543842.1"/>
    <property type="molecule type" value="Genomic_DNA"/>
</dbReference>
<comment type="subcellular location">
    <subcellularLocation>
        <location evidence="6">Cell membrane</location>
        <topology evidence="6">Multi-pass membrane protein</topology>
    </subcellularLocation>
    <subcellularLocation>
        <location evidence="1">Membrane</location>
        <topology evidence="1">Multi-pass membrane protein</topology>
    </subcellularLocation>
</comment>
<evidence type="ECO:0000256" key="2">
    <source>
        <dbReference type="ARBA" id="ARBA00009142"/>
    </source>
</evidence>
<comment type="similarity">
    <text evidence="2 6">Belongs to the 4-toluene sulfonate uptake permease (TSUP) (TC 2.A.102) family.</text>
</comment>
<evidence type="ECO:0000313" key="8">
    <source>
        <dbReference type="Proteomes" id="UP000830835"/>
    </source>
</evidence>
<dbReference type="InterPro" id="IPR002781">
    <property type="entry name" value="TM_pro_TauE-like"/>
</dbReference>
<proteinExistence type="inferred from homology"/>
<reference evidence="7" key="1">
    <citation type="submission" date="2021-02" db="EMBL/GenBank/DDBJ databases">
        <title>The CRISPR/cas machinery reduction and long-range gene transfer in the hot spring cyanobacterium Synechococcus.</title>
        <authorList>
            <person name="Dvorak P."/>
            <person name="Jahodarova E."/>
            <person name="Hasler P."/>
            <person name="Poulickova A."/>
        </authorList>
    </citation>
    <scope>NUCLEOTIDE SEQUENCE</scope>
    <source>
        <strain evidence="7">Rupite</strain>
    </source>
</reference>
<evidence type="ECO:0000256" key="6">
    <source>
        <dbReference type="RuleBase" id="RU363041"/>
    </source>
</evidence>
<evidence type="ECO:0000313" key="7">
    <source>
        <dbReference type="EMBL" id="MCJ2543842.1"/>
    </source>
</evidence>
<sequence length="232" mass="24374">MFGLGGSSLGTPLLRLLGMPALLALASPLPLTLPSALGGVVTFQKQGLIHWPVVGRTVAWGIPAVALGSWTTKFVPGVVLMLLTAVFILGIGVYGVSGLRGFLPSEGEKQLHLERIPVGSVLLNFLNGVLANGGGLVLVPFYQLGVGLDLRGALASSLASVALLAIPEIWVHSSLGHIDWGTTFWLGLGVFPFTVLGGKLALRLSTPLLTRLYGGFLVVLALYFGIREIQQF</sequence>
<name>A0ABT0CDJ4_THEVL</name>
<evidence type="ECO:0000256" key="3">
    <source>
        <dbReference type="ARBA" id="ARBA00022692"/>
    </source>
</evidence>
<feature type="transmembrane region" description="Helical" evidence="6">
    <location>
        <begin position="208"/>
        <end position="226"/>
    </location>
</feature>
<accession>A0ABT0CDJ4</accession>
<dbReference type="PANTHER" id="PTHR43701:SF2">
    <property type="entry name" value="MEMBRANE TRANSPORTER PROTEIN YJNA-RELATED"/>
    <property type="match status" value="1"/>
</dbReference>
<keyword evidence="8" id="KW-1185">Reference proteome</keyword>
<dbReference type="PANTHER" id="PTHR43701">
    <property type="entry name" value="MEMBRANE TRANSPORTER PROTEIN MJ0441-RELATED"/>
    <property type="match status" value="1"/>
</dbReference>
<evidence type="ECO:0000256" key="1">
    <source>
        <dbReference type="ARBA" id="ARBA00004141"/>
    </source>
</evidence>
<dbReference type="InterPro" id="IPR051598">
    <property type="entry name" value="TSUP/Inactive_protease-like"/>
</dbReference>
<keyword evidence="4 6" id="KW-1133">Transmembrane helix</keyword>
<evidence type="ECO:0000256" key="4">
    <source>
        <dbReference type="ARBA" id="ARBA00022989"/>
    </source>
</evidence>
<feature type="transmembrane region" description="Helical" evidence="6">
    <location>
        <begin position="74"/>
        <end position="97"/>
    </location>
</feature>
<gene>
    <name evidence="7" type="ORF">JX360_13185</name>
</gene>
<keyword evidence="3 6" id="KW-0812">Transmembrane</keyword>
<organism evidence="7 8">
    <name type="scientific">Thermostichus vulcanus str. 'Rupite'</name>
    <dbReference type="NCBI Taxonomy" id="2813851"/>
    <lineage>
        <taxon>Bacteria</taxon>
        <taxon>Bacillati</taxon>
        <taxon>Cyanobacteriota</taxon>
        <taxon>Cyanophyceae</taxon>
        <taxon>Thermostichales</taxon>
        <taxon>Thermostichaceae</taxon>
        <taxon>Thermostichus</taxon>
    </lineage>
</organism>
<dbReference type="Proteomes" id="UP000830835">
    <property type="component" value="Unassembled WGS sequence"/>
</dbReference>